<dbReference type="GO" id="GO:0005975">
    <property type="term" value="P:carbohydrate metabolic process"/>
    <property type="evidence" value="ECO:0007669"/>
    <property type="project" value="InterPro"/>
</dbReference>
<evidence type="ECO:0000256" key="1">
    <source>
        <dbReference type="ARBA" id="ARBA00010838"/>
    </source>
</evidence>
<dbReference type="SUPFAM" id="SSF51445">
    <property type="entry name" value="(Trans)glycosidases"/>
    <property type="match status" value="1"/>
</dbReference>
<feature type="non-terminal residue" evidence="4">
    <location>
        <position position="1"/>
    </location>
</feature>
<dbReference type="Pfam" id="PF00232">
    <property type="entry name" value="Glyco_hydro_1"/>
    <property type="match status" value="1"/>
</dbReference>
<dbReference type="GO" id="GO:0008422">
    <property type="term" value="F:beta-glucosidase activity"/>
    <property type="evidence" value="ECO:0007669"/>
    <property type="project" value="TreeGrafter"/>
</dbReference>
<dbReference type="Proteomes" id="UP001141552">
    <property type="component" value="Unassembled WGS sequence"/>
</dbReference>
<dbReference type="PANTHER" id="PTHR10353">
    <property type="entry name" value="GLYCOSYL HYDROLASE"/>
    <property type="match status" value="1"/>
</dbReference>
<dbReference type="AlphaFoldDB" id="A0A9Q0G5P5"/>
<accession>A0A9Q0G5P5</accession>
<evidence type="ECO:0000256" key="3">
    <source>
        <dbReference type="SAM" id="MobiDB-lite"/>
    </source>
</evidence>
<feature type="region of interest" description="Disordered" evidence="3">
    <location>
        <begin position="1"/>
        <end position="31"/>
    </location>
</feature>
<feature type="compositionally biased region" description="Basic and acidic residues" evidence="3">
    <location>
        <begin position="20"/>
        <end position="31"/>
    </location>
</feature>
<dbReference type="InterPro" id="IPR017853">
    <property type="entry name" value="GH"/>
</dbReference>
<evidence type="ECO:0000256" key="2">
    <source>
        <dbReference type="RuleBase" id="RU003690"/>
    </source>
</evidence>
<evidence type="ECO:0000313" key="5">
    <source>
        <dbReference type="Proteomes" id="UP001141552"/>
    </source>
</evidence>
<comment type="similarity">
    <text evidence="1 2">Belongs to the glycosyl hydrolase 1 family.</text>
</comment>
<name>A0A9Q0G5P5_9ROSI</name>
<protein>
    <submittedName>
        <fullName evidence="4">Beta-glucosidase 13</fullName>
    </submittedName>
</protein>
<dbReference type="EMBL" id="JAKUCV010002436">
    <property type="protein sequence ID" value="KAJ4842662.1"/>
    <property type="molecule type" value="Genomic_DNA"/>
</dbReference>
<dbReference type="PANTHER" id="PTHR10353:SF323">
    <property type="entry name" value="LINAMARASE"/>
    <property type="match status" value="1"/>
</dbReference>
<reference evidence="4" key="1">
    <citation type="submission" date="2022-02" db="EMBL/GenBank/DDBJ databases">
        <authorList>
            <person name="Henning P.M."/>
            <person name="McCubbin A.G."/>
            <person name="Shore J.S."/>
        </authorList>
    </citation>
    <scope>NUCLEOTIDE SEQUENCE</scope>
    <source>
        <strain evidence="4">F60SS</strain>
        <tissue evidence="4">Leaves</tissue>
    </source>
</reference>
<sequence>FQVEGAANKSGRGPSIWDTFAHDEPDRIKDGSNGDVAADFYNRYKEDLKTTKDTGLNAFRFSISWSRIIPHGKIQWGVNEEGIAFYNNLIDECLRNGLEPFVTLFHWDTPQALQDRYGGFLSPSIV</sequence>
<dbReference type="InterPro" id="IPR001360">
    <property type="entry name" value="Glyco_hydro_1"/>
</dbReference>
<keyword evidence="5" id="KW-1185">Reference proteome</keyword>
<gene>
    <name evidence="4" type="primary">BGLU13</name>
    <name evidence="4" type="ORF">Tsubulata_047345</name>
</gene>
<reference evidence="4" key="2">
    <citation type="journal article" date="2023" name="Plants (Basel)">
        <title>Annotation of the Turnera subulata (Passifloraceae) Draft Genome Reveals the S-Locus Evolved after the Divergence of Turneroideae from Passifloroideae in a Stepwise Manner.</title>
        <authorList>
            <person name="Henning P.M."/>
            <person name="Roalson E.H."/>
            <person name="Mir W."/>
            <person name="McCubbin A.G."/>
            <person name="Shore J.S."/>
        </authorList>
    </citation>
    <scope>NUCLEOTIDE SEQUENCE</scope>
    <source>
        <strain evidence="4">F60SS</strain>
    </source>
</reference>
<dbReference type="OrthoDB" id="65569at2759"/>
<dbReference type="Gene3D" id="3.20.20.80">
    <property type="entry name" value="Glycosidases"/>
    <property type="match status" value="1"/>
</dbReference>
<evidence type="ECO:0000313" key="4">
    <source>
        <dbReference type="EMBL" id="KAJ4842662.1"/>
    </source>
</evidence>
<comment type="caution">
    <text evidence="4">The sequence shown here is derived from an EMBL/GenBank/DDBJ whole genome shotgun (WGS) entry which is preliminary data.</text>
</comment>
<organism evidence="4 5">
    <name type="scientific">Turnera subulata</name>
    <dbReference type="NCBI Taxonomy" id="218843"/>
    <lineage>
        <taxon>Eukaryota</taxon>
        <taxon>Viridiplantae</taxon>
        <taxon>Streptophyta</taxon>
        <taxon>Embryophyta</taxon>
        <taxon>Tracheophyta</taxon>
        <taxon>Spermatophyta</taxon>
        <taxon>Magnoliopsida</taxon>
        <taxon>eudicotyledons</taxon>
        <taxon>Gunneridae</taxon>
        <taxon>Pentapetalae</taxon>
        <taxon>rosids</taxon>
        <taxon>fabids</taxon>
        <taxon>Malpighiales</taxon>
        <taxon>Passifloraceae</taxon>
        <taxon>Turnera</taxon>
    </lineage>
</organism>
<proteinExistence type="inferred from homology"/>